<reference evidence="1 2" key="1">
    <citation type="submission" date="2018-12" db="EMBL/GenBank/DDBJ databases">
        <authorList>
            <person name="Grouzdev D.S."/>
            <person name="Krutkina M.S."/>
        </authorList>
    </citation>
    <scope>NUCLEOTIDE SEQUENCE [LARGE SCALE GENOMIC DNA]</scope>
    <source>
        <strain evidence="1 2">RmlP026</strain>
    </source>
</reference>
<dbReference type="EMBL" id="QYBB01000048">
    <property type="protein sequence ID" value="RYC29543.1"/>
    <property type="molecule type" value="Genomic_DNA"/>
</dbReference>
<dbReference type="OrthoDB" id="573331at2"/>
<reference evidence="1 2" key="2">
    <citation type="submission" date="2019-02" db="EMBL/GenBank/DDBJ databases">
        <title>'Lichenibacterium ramalinii' gen. nov. sp. nov., 'Lichenibacterium minor' gen. nov. sp. nov.</title>
        <authorList>
            <person name="Pankratov T."/>
        </authorList>
    </citation>
    <scope>NUCLEOTIDE SEQUENCE [LARGE SCALE GENOMIC DNA]</scope>
    <source>
        <strain evidence="1 2">RmlP026</strain>
    </source>
</reference>
<evidence type="ECO:0000313" key="1">
    <source>
        <dbReference type="EMBL" id="RYC29543.1"/>
    </source>
</evidence>
<name>A0A4Q2TZI5_9HYPH</name>
<keyword evidence="2" id="KW-1185">Reference proteome</keyword>
<accession>A0A4Q2TZI5</accession>
<dbReference type="GO" id="GO:0003676">
    <property type="term" value="F:nucleic acid binding"/>
    <property type="evidence" value="ECO:0007669"/>
    <property type="project" value="InterPro"/>
</dbReference>
<dbReference type="Proteomes" id="UP000290759">
    <property type="component" value="Unassembled WGS sequence"/>
</dbReference>
<sequence length="191" mass="20085">MTALDLVPQASTGGAALPPDLLDLAEADRARRILAVDIGAHGAAALLDETGDLLDVVDLPTLPSGPACRPEISPHLLASIVRRWSPARAWVEHIGPRAGDRPAGAFAFGGSKATVEAVLACCAVPFRTITPATWKRAAGIPAGQGMKGVARSRAIERWPAHAERFARACDHDRAEAALIGWAGIQRERTGR</sequence>
<gene>
    <name evidence="1" type="ORF">D3273_23440</name>
</gene>
<comment type="caution">
    <text evidence="1">The sequence shown here is derived from an EMBL/GenBank/DDBJ whole genome shotgun (WGS) entry which is preliminary data.</text>
</comment>
<evidence type="ECO:0000313" key="2">
    <source>
        <dbReference type="Proteomes" id="UP000290759"/>
    </source>
</evidence>
<dbReference type="CDD" id="cd22992">
    <property type="entry name" value="MOC1"/>
    <property type="match status" value="1"/>
</dbReference>
<dbReference type="AlphaFoldDB" id="A0A4Q2TZI5"/>
<dbReference type="Gene3D" id="3.30.420.10">
    <property type="entry name" value="Ribonuclease H-like superfamily/Ribonuclease H"/>
    <property type="match status" value="1"/>
</dbReference>
<dbReference type="InterPro" id="IPR036397">
    <property type="entry name" value="RNaseH_sf"/>
</dbReference>
<organism evidence="1 2">
    <name type="scientific">Lichenibacterium minor</name>
    <dbReference type="NCBI Taxonomy" id="2316528"/>
    <lineage>
        <taxon>Bacteria</taxon>
        <taxon>Pseudomonadati</taxon>
        <taxon>Pseudomonadota</taxon>
        <taxon>Alphaproteobacteria</taxon>
        <taxon>Hyphomicrobiales</taxon>
        <taxon>Lichenihabitantaceae</taxon>
        <taxon>Lichenibacterium</taxon>
    </lineage>
</organism>
<dbReference type="RefSeq" id="WP_129229323.1">
    <property type="nucleotide sequence ID" value="NZ_QYBB01000048.1"/>
</dbReference>
<protein>
    <submittedName>
        <fullName evidence="1">Uncharacterized protein</fullName>
    </submittedName>
</protein>
<proteinExistence type="predicted"/>